<dbReference type="Pfam" id="PF08281">
    <property type="entry name" value="Sigma70_r4_2"/>
    <property type="match status" value="1"/>
</dbReference>
<evidence type="ECO:0000313" key="2">
    <source>
        <dbReference type="EMBL" id="VAV91776.1"/>
    </source>
</evidence>
<dbReference type="InterPro" id="IPR036388">
    <property type="entry name" value="WH-like_DNA-bd_sf"/>
</dbReference>
<dbReference type="GO" id="GO:0016987">
    <property type="term" value="F:sigma factor activity"/>
    <property type="evidence" value="ECO:0007669"/>
    <property type="project" value="InterPro"/>
</dbReference>
<dbReference type="SUPFAM" id="SSF88659">
    <property type="entry name" value="Sigma3 and sigma4 domains of RNA polymerase sigma factors"/>
    <property type="match status" value="1"/>
</dbReference>
<dbReference type="EMBL" id="UOEG01000080">
    <property type="protein sequence ID" value="VAV91776.1"/>
    <property type="molecule type" value="Genomic_DNA"/>
</dbReference>
<dbReference type="InterPro" id="IPR013249">
    <property type="entry name" value="RNA_pol_sigma70_r4_t2"/>
</dbReference>
<dbReference type="InterPro" id="IPR013324">
    <property type="entry name" value="RNA_pol_sigma_r3/r4-like"/>
</dbReference>
<gene>
    <name evidence="2" type="ORF">MNBD_ALPHA07-318</name>
</gene>
<evidence type="ECO:0000259" key="1">
    <source>
        <dbReference type="Pfam" id="PF08281"/>
    </source>
</evidence>
<dbReference type="Gene3D" id="1.10.10.10">
    <property type="entry name" value="Winged helix-like DNA-binding domain superfamily/Winged helix DNA-binding domain"/>
    <property type="match status" value="1"/>
</dbReference>
<proteinExistence type="predicted"/>
<sequence length="33" mass="3457">SAEICDALDISPGNLRIRIHRARAALRAAVVGA</sequence>
<organism evidence="2">
    <name type="scientific">hydrothermal vent metagenome</name>
    <dbReference type="NCBI Taxonomy" id="652676"/>
    <lineage>
        <taxon>unclassified sequences</taxon>
        <taxon>metagenomes</taxon>
        <taxon>ecological metagenomes</taxon>
    </lineage>
</organism>
<dbReference type="AlphaFoldDB" id="A0A3B0RTE8"/>
<name>A0A3B0RTE8_9ZZZZ</name>
<accession>A0A3B0RTE8</accession>
<feature type="non-terminal residue" evidence="2">
    <location>
        <position position="1"/>
    </location>
</feature>
<protein>
    <recommendedName>
        <fullName evidence="1">RNA polymerase sigma factor 70 region 4 type 2 domain-containing protein</fullName>
    </recommendedName>
</protein>
<dbReference type="GO" id="GO:0003677">
    <property type="term" value="F:DNA binding"/>
    <property type="evidence" value="ECO:0007669"/>
    <property type="project" value="InterPro"/>
</dbReference>
<feature type="domain" description="RNA polymerase sigma factor 70 region 4 type 2" evidence="1">
    <location>
        <begin position="2"/>
        <end position="26"/>
    </location>
</feature>
<reference evidence="2" key="1">
    <citation type="submission" date="2018-06" db="EMBL/GenBank/DDBJ databases">
        <authorList>
            <person name="Zhirakovskaya E."/>
        </authorList>
    </citation>
    <scope>NUCLEOTIDE SEQUENCE</scope>
</reference>
<dbReference type="GO" id="GO:0006352">
    <property type="term" value="P:DNA-templated transcription initiation"/>
    <property type="evidence" value="ECO:0007669"/>
    <property type="project" value="InterPro"/>
</dbReference>